<keyword evidence="1" id="KW-0378">Hydrolase</keyword>
<dbReference type="AlphaFoldDB" id="A0A9W6UYY6"/>
<dbReference type="PANTHER" id="PTHR48081">
    <property type="entry name" value="AB HYDROLASE SUPERFAMILY PROTEIN C4A8.06C"/>
    <property type="match status" value="1"/>
</dbReference>
<evidence type="ECO:0000313" key="4">
    <source>
        <dbReference type="Proteomes" id="UP001165124"/>
    </source>
</evidence>
<dbReference type="InterPro" id="IPR029058">
    <property type="entry name" value="AB_hydrolase_fold"/>
</dbReference>
<dbReference type="Gene3D" id="3.40.50.1820">
    <property type="entry name" value="alpha/beta hydrolase"/>
    <property type="match status" value="1"/>
</dbReference>
<name>A0A9W6UYY6_9ACTN</name>
<feature type="domain" description="Alpha/beta hydrolase fold-3" evidence="2">
    <location>
        <begin position="83"/>
        <end position="291"/>
    </location>
</feature>
<dbReference type="PANTHER" id="PTHR48081:SF8">
    <property type="entry name" value="ALPHA_BETA HYDROLASE FOLD-3 DOMAIN-CONTAINING PROTEIN-RELATED"/>
    <property type="match status" value="1"/>
</dbReference>
<dbReference type="RefSeq" id="WP_067918801.1">
    <property type="nucleotide sequence ID" value="NZ_BSRZ01000037.1"/>
</dbReference>
<gene>
    <name evidence="3" type="primary">aes</name>
    <name evidence="3" type="ORF">Arub01_59410</name>
</gene>
<keyword evidence="4" id="KW-1185">Reference proteome</keyword>
<evidence type="ECO:0000313" key="3">
    <source>
        <dbReference type="EMBL" id="GLW67698.1"/>
    </source>
</evidence>
<dbReference type="EMBL" id="BSRZ01000037">
    <property type="protein sequence ID" value="GLW67698.1"/>
    <property type="molecule type" value="Genomic_DNA"/>
</dbReference>
<reference evidence="3" key="1">
    <citation type="submission" date="2023-02" db="EMBL/GenBank/DDBJ databases">
        <title>Actinomadura rubrobrunea NBRC 14622.</title>
        <authorList>
            <person name="Ichikawa N."/>
            <person name="Sato H."/>
            <person name="Tonouchi N."/>
        </authorList>
    </citation>
    <scope>NUCLEOTIDE SEQUENCE</scope>
    <source>
        <strain evidence="3">NBRC 14622</strain>
    </source>
</reference>
<dbReference type="GO" id="GO:0016787">
    <property type="term" value="F:hydrolase activity"/>
    <property type="evidence" value="ECO:0007669"/>
    <property type="project" value="UniProtKB-KW"/>
</dbReference>
<dbReference type="InterPro" id="IPR050300">
    <property type="entry name" value="GDXG_lipolytic_enzyme"/>
</dbReference>
<protein>
    <submittedName>
        <fullName evidence="3">Esterase</fullName>
    </submittedName>
</protein>
<comment type="caution">
    <text evidence="3">The sequence shown here is derived from an EMBL/GenBank/DDBJ whole genome shotgun (WGS) entry which is preliminary data.</text>
</comment>
<dbReference type="SUPFAM" id="SSF53474">
    <property type="entry name" value="alpha/beta-Hydrolases"/>
    <property type="match status" value="1"/>
</dbReference>
<dbReference type="InterPro" id="IPR013094">
    <property type="entry name" value="AB_hydrolase_3"/>
</dbReference>
<dbReference type="Pfam" id="PF07859">
    <property type="entry name" value="Abhydrolase_3"/>
    <property type="match status" value="1"/>
</dbReference>
<sequence>MATTTTDVVLEPAAQEFAKATAKPPYLFDLGPVKGRETVDQVQSGEIDMPAAEIEELRLSGPTGEFPVKIVRPEGETGVLPVILYIHGAGWVFGDFHTHERLVRELAVGARAAVVFPDYSRSPEARYPVAIEQNYAAARWVAEHGAEKGLDATRLAVAGDSVGGNMATALTLMAKERGGPKLAAQVLFYPVTDAAFDTESYHRFAEGYFLRRDAMQWFWDQYTTDETQRNEITASPLRASVEQLAGLPPALVITAEADVLRDEGEAYAKKLREAGVPVTAVRYQGIIHDFVMLNALRGTHAADAAIRQAIGFLAEALGTR</sequence>
<accession>A0A9W6UYY6</accession>
<evidence type="ECO:0000256" key="1">
    <source>
        <dbReference type="ARBA" id="ARBA00022801"/>
    </source>
</evidence>
<dbReference type="Proteomes" id="UP001165124">
    <property type="component" value="Unassembled WGS sequence"/>
</dbReference>
<evidence type="ECO:0000259" key="2">
    <source>
        <dbReference type="Pfam" id="PF07859"/>
    </source>
</evidence>
<organism evidence="3 4">
    <name type="scientific">Actinomadura rubrobrunea</name>
    <dbReference type="NCBI Taxonomy" id="115335"/>
    <lineage>
        <taxon>Bacteria</taxon>
        <taxon>Bacillati</taxon>
        <taxon>Actinomycetota</taxon>
        <taxon>Actinomycetes</taxon>
        <taxon>Streptosporangiales</taxon>
        <taxon>Thermomonosporaceae</taxon>
        <taxon>Actinomadura</taxon>
    </lineage>
</organism>
<proteinExistence type="predicted"/>